<dbReference type="Proteomes" id="UP000292564">
    <property type="component" value="Unassembled WGS sequence"/>
</dbReference>
<sequence length="54" mass="5413">MGDGAHIKCISARITVDCDDRYVDAAAGGGTGAEPTNDMAITLADPAGLVNHSP</sequence>
<reference evidence="1 2" key="1">
    <citation type="submission" date="2019-02" db="EMBL/GenBank/DDBJ databases">
        <title>Sequencing the genomes of 1000 actinobacteria strains.</title>
        <authorList>
            <person name="Klenk H.-P."/>
        </authorList>
    </citation>
    <scope>NUCLEOTIDE SEQUENCE [LARGE SCALE GENOMIC DNA]</scope>
    <source>
        <strain evidence="1 2">DSM 45162</strain>
    </source>
</reference>
<protein>
    <submittedName>
        <fullName evidence="1">Uncharacterized protein</fullName>
    </submittedName>
</protein>
<evidence type="ECO:0000313" key="2">
    <source>
        <dbReference type="Proteomes" id="UP000292564"/>
    </source>
</evidence>
<gene>
    <name evidence="1" type="ORF">EV385_0962</name>
</gene>
<accession>A0A4Q7ZEQ2</accession>
<dbReference type="EMBL" id="SHKY01000001">
    <property type="protein sequence ID" value="RZU49222.1"/>
    <property type="molecule type" value="Genomic_DNA"/>
</dbReference>
<keyword evidence="2" id="KW-1185">Reference proteome</keyword>
<comment type="caution">
    <text evidence="1">The sequence shown here is derived from an EMBL/GenBank/DDBJ whole genome shotgun (WGS) entry which is preliminary data.</text>
</comment>
<name>A0A4Q7ZEQ2_9ACTN</name>
<dbReference type="AlphaFoldDB" id="A0A4Q7ZEQ2"/>
<proteinExistence type="predicted"/>
<organism evidence="1 2">
    <name type="scientific">Krasilnikovia cinnamomea</name>
    <dbReference type="NCBI Taxonomy" id="349313"/>
    <lineage>
        <taxon>Bacteria</taxon>
        <taxon>Bacillati</taxon>
        <taxon>Actinomycetota</taxon>
        <taxon>Actinomycetes</taxon>
        <taxon>Micromonosporales</taxon>
        <taxon>Micromonosporaceae</taxon>
        <taxon>Krasilnikovia</taxon>
    </lineage>
</organism>
<evidence type="ECO:0000313" key="1">
    <source>
        <dbReference type="EMBL" id="RZU49222.1"/>
    </source>
</evidence>